<dbReference type="Pfam" id="PF00258">
    <property type="entry name" value="Flavodoxin_1"/>
    <property type="match status" value="1"/>
</dbReference>
<evidence type="ECO:0000256" key="2">
    <source>
        <dbReference type="ARBA" id="ARBA00003297"/>
    </source>
</evidence>
<evidence type="ECO:0000256" key="7">
    <source>
        <dbReference type="ARBA" id="ARBA00022982"/>
    </source>
</evidence>
<name>A0A919WI39_9BACI</name>
<evidence type="ECO:0000256" key="6">
    <source>
        <dbReference type="ARBA" id="ARBA00022643"/>
    </source>
</evidence>
<gene>
    <name evidence="10" type="ORF">J27TS8_24360</name>
</gene>
<evidence type="ECO:0000256" key="8">
    <source>
        <dbReference type="RuleBase" id="RU367037"/>
    </source>
</evidence>
<dbReference type="InterPro" id="IPR008254">
    <property type="entry name" value="Flavodoxin/NO_synth"/>
</dbReference>
<dbReference type="OrthoDB" id="9790745at2"/>
<keyword evidence="5 8" id="KW-0285">Flavoprotein</keyword>
<dbReference type="RefSeq" id="WP_095310533.1">
    <property type="nucleotide sequence ID" value="NZ_BORC01000003.1"/>
</dbReference>
<dbReference type="GO" id="GO:0016651">
    <property type="term" value="F:oxidoreductase activity, acting on NAD(P)H"/>
    <property type="evidence" value="ECO:0007669"/>
    <property type="project" value="UniProtKB-ARBA"/>
</dbReference>
<keyword evidence="4 8" id="KW-0813">Transport</keyword>
<proteinExistence type="inferred from homology"/>
<dbReference type="PANTHER" id="PTHR42809">
    <property type="entry name" value="FLAVODOXIN 2"/>
    <property type="match status" value="1"/>
</dbReference>
<comment type="caution">
    <text evidence="10">The sequence shown here is derived from an EMBL/GenBank/DDBJ whole genome shotgun (WGS) entry which is preliminary data.</text>
</comment>
<comment type="similarity">
    <text evidence="3 8">Belongs to the flavodoxin family.</text>
</comment>
<dbReference type="Proteomes" id="UP000682111">
    <property type="component" value="Unassembled WGS sequence"/>
</dbReference>
<protein>
    <recommendedName>
        <fullName evidence="8">Flavodoxin</fullName>
    </recommendedName>
</protein>
<dbReference type="EMBL" id="BORC01000003">
    <property type="protein sequence ID" value="GIN62443.1"/>
    <property type="molecule type" value="Genomic_DNA"/>
</dbReference>
<dbReference type="PROSITE" id="PS50902">
    <property type="entry name" value="FLAVODOXIN_LIKE"/>
    <property type="match status" value="1"/>
</dbReference>
<organism evidence="10 11">
    <name type="scientific">Robertmurraya siralis</name>
    <dbReference type="NCBI Taxonomy" id="77777"/>
    <lineage>
        <taxon>Bacteria</taxon>
        <taxon>Bacillati</taxon>
        <taxon>Bacillota</taxon>
        <taxon>Bacilli</taxon>
        <taxon>Bacillales</taxon>
        <taxon>Bacillaceae</taxon>
        <taxon>Robertmurraya</taxon>
    </lineage>
</organism>
<dbReference type="PROSITE" id="PS00201">
    <property type="entry name" value="FLAVODOXIN"/>
    <property type="match status" value="1"/>
</dbReference>
<dbReference type="GO" id="GO:0010181">
    <property type="term" value="F:FMN binding"/>
    <property type="evidence" value="ECO:0007669"/>
    <property type="project" value="UniProtKB-UniRule"/>
</dbReference>
<reference evidence="10" key="1">
    <citation type="submission" date="2021-03" db="EMBL/GenBank/DDBJ databases">
        <title>Antimicrobial resistance genes in bacteria isolated from Japanese honey, and their potential for conferring macrolide and lincosamide resistance in the American foulbrood pathogen Paenibacillus larvae.</title>
        <authorList>
            <person name="Okamoto M."/>
            <person name="Kumagai M."/>
            <person name="Kanamori H."/>
            <person name="Takamatsu D."/>
        </authorList>
    </citation>
    <scope>NUCLEOTIDE SEQUENCE</scope>
    <source>
        <strain evidence="10">J27TS8</strain>
    </source>
</reference>
<dbReference type="PANTHER" id="PTHR42809:SF1">
    <property type="entry name" value="FLAVODOXIN 1"/>
    <property type="match status" value="1"/>
</dbReference>
<dbReference type="NCBIfam" id="TIGR01753">
    <property type="entry name" value="flav_short"/>
    <property type="match status" value="1"/>
</dbReference>
<comment type="function">
    <text evidence="2 8">Low-potential electron donor to a number of redox enzymes.</text>
</comment>
<dbReference type="InterPro" id="IPR001226">
    <property type="entry name" value="Flavodoxin_CS"/>
</dbReference>
<keyword evidence="7 8" id="KW-0249">Electron transport</keyword>
<evidence type="ECO:0000256" key="3">
    <source>
        <dbReference type="ARBA" id="ARBA00005267"/>
    </source>
</evidence>
<evidence type="ECO:0000256" key="1">
    <source>
        <dbReference type="ARBA" id="ARBA00001917"/>
    </source>
</evidence>
<comment type="cofactor">
    <cofactor evidence="1 8">
        <name>FMN</name>
        <dbReference type="ChEBI" id="CHEBI:58210"/>
    </cofactor>
</comment>
<evidence type="ECO:0000256" key="5">
    <source>
        <dbReference type="ARBA" id="ARBA00022630"/>
    </source>
</evidence>
<keyword evidence="6 8" id="KW-0288">FMN</keyword>
<dbReference type="SUPFAM" id="SSF52218">
    <property type="entry name" value="Flavoproteins"/>
    <property type="match status" value="1"/>
</dbReference>
<evidence type="ECO:0000313" key="10">
    <source>
        <dbReference type="EMBL" id="GIN62443.1"/>
    </source>
</evidence>
<dbReference type="PRINTS" id="PR00369">
    <property type="entry name" value="FLAVODOXIN"/>
</dbReference>
<keyword evidence="11" id="KW-1185">Reference proteome</keyword>
<evidence type="ECO:0000256" key="4">
    <source>
        <dbReference type="ARBA" id="ARBA00022448"/>
    </source>
</evidence>
<dbReference type="Gene3D" id="3.40.50.360">
    <property type="match status" value="1"/>
</dbReference>
<accession>A0A919WI39</accession>
<dbReference type="InterPro" id="IPR029039">
    <property type="entry name" value="Flavoprotein-like_sf"/>
</dbReference>
<dbReference type="InterPro" id="IPR001094">
    <property type="entry name" value="Flavdoxin-like"/>
</dbReference>
<dbReference type="InterPro" id="IPR010087">
    <property type="entry name" value="Flav_short"/>
</dbReference>
<dbReference type="GO" id="GO:0009055">
    <property type="term" value="F:electron transfer activity"/>
    <property type="evidence" value="ECO:0007669"/>
    <property type="project" value="UniProtKB-UniRule"/>
</dbReference>
<dbReference type="AlphaFoldDB" id="A0A919WI39"/>
<dbReference type="InterPro" id="IPR050619">
    <property type="entry name" value="Flavodoxin"/>
</dbReference>
<evidence type="ECO:0000259" key="9">
    <source>
        <dbReference type="PROSITE" id="PS50902"/>
    </source>
</evidence>
<sequence>MNTIIIFSSMTGTTEQMAYALAEQLVKSGEQVVVKDAFDAFGEELPAYERILLGCPTWGDGDLSDEFIDFYEEMVQMNLTGKKAAAFGPGDSSYKHFARAVDILEDGLRACGCDIITNGLKVDSRSSDEQEIQTECKWFVERLMIEKMGCAKR</sequence>
<feature type="domain" description="Flavodoxin-like" evidence="9">
    <location>
        <begin position="3"/>
        <end position="144"/>
    </location>
</feature>
<evidence type="ECO:0000313" key="11">
    <source>
        <dbReference type="Proteomes" id="UP000682111"/>
    </source>
</evidence>